<keyword evidence="2" id="KW-1185">Reference proteome</keyword>
<evidence type="ECO:0000313" key="2">
    <source>
        <dbReference type="Proteomes" id="UP001186974"/>
    </source>
</evidence>
<name>A0ACC3DRR7_9PEZI</name>
<comment type="caution">
    <text evidence="1">The sequence shown here is derived from an EMBL/GenBank/DDBJ whole genome shotgun (WGS) entry which is preliminary data.</text>
</comment>
<proteinExistence type="predicted"/>
<dbReference type="Proteomes" id="UP001186974">
    <property type="component" value="Unassembled WGS sequence"/>
</dbReference>
<sequence length="260" mass="28364">MLQPGTYMEQIQESESLKKNLTRNVQQTSRGNAMKYGRTPSMGSVSHAGFGNPMPQGHMGYGMQMGYGMPQGMGMMMQDPGTMFMQQQLQQMQMQMAQMQMQQVGQPQQRSPSSLQVPGVQTPQHMRQVSSAGHAAYAPSTMNASPRPSMGPRPTSYFNPNPAQVYAPSEAPTERRNINQPGRYQTVSTPNIGGSDARSTMTSTTLQPPTMAGANGGRTGSITAVVRDRSPRRPTAPVEAGYEAGEEDEAWSKIKKRSKK</sequence>
<gene>
    <name evidence="1" type="ORF">LTS18_004993</name>
</gene>
<reference evidence="1" key="1">
    <citation type="submission" date="2024-09" db="EMBL/GenBank/DDBJ databases">
        <title>Black Yeasts Isolated from many extreme environments.</title>
        <authorList>
            <person name="Coleine C."/>
            <person name="Stajich J.E."/>
            <person name="Selbmann L."/>
        </authorList>
    </citation>
    <scope>NUCLEOTIDE SEQUENCE</scope>
    <source>
        <strain evidence="1">CCFEE 5737</strain>
    </source>
</reference>
<accession>A0ACC3DRR7</accession>
<protein>
    <submittedName>
        <fullName evidence="1">Uncharacterized protein</fullName>
    </submittedName>
</protein>
<dbReference type="EMBL" id="JAWDJW010001181">
    <property type="protein sequence ID" value="KAK3079385.1"/>
    <property type="molecule type" value="Genomic_DNA"/>
</dbReference>
<evidence type="ECO:0000313" key="1">
    <source>
        <dbReference type="EMBL" id="KAK3079385.1"/>
    </source>
</evidence>
<organism evidence="1 2">
    <name type="scientific">Coniosporium uncinatum</name>
    <dbReference type="NCBI Taxonomy" id="93489"/>
    <lineage>
        <taxon>Eukaryota</taxon>
        <taxon>Fungi</taxon>
        <taxon>Dikarya</taxon>
        <taxon>Ascomycota</taxon>
        <taxon>Pezizomycotina</taxon>
        <taxon>Dothideomycetes</taxon>
        <taxon>Dothideomycetes incertae sedis</taxon>
        <taxon>Coniosporium</taxon>
    </lineage>
</organism>